<dbReference type="Pfam" id="PF07687">
    <property type="entry name" value="M20_dimer"/>
    <property type="match status" value="1"/>
</dbReference>
<dbReference type="STRING" id="223786.SAMN05216234_1056"/>
<organism evidence="3 4">
    <name type="scientific">Hydrogenimonas thermophila</name>
    <dbReference type="NCBI Taxonomy" id="223786"/>
    <lineage>
        <taxon>Bacteria</taxon>
        <taxon>Pseudomonadati</taxon>
        <taxon>Campylobacterota</taxon>
        <taxon>Epsilonproteobacteria</taxon>
        <taxon>Campylobacterales</taxon>
        <taxon>Hydrogenimonadaceae</taxon>
        <taxon>Hydrogenimonas</taxon>
    </lineage>
</organism>
<protein>
    <submittedName>
        <fullName evidence="3">Dipeptidase D</fullName>
    </submittedName>
</protein>
<evidence type="ECO:0000313" key="3">
    <source>
        <dbReference type="EMBL" id="SFP04512.1"/>
    </source>
</evidence>
<dbReference type="GO" id="GO:0006508">
    <property type="term" value="P:proteolysis"/>
    <property type="evidence" value="ECO:0007669"/>
    <property type="project" value="InterPro"/>
</dbReference>
<dbReference type="RefSeq" id="WP_092910924.1">
    <property type="nucleotide sequence ID" value="NZ_CP136592.1"/>
</dbReference>
<dbReference type="PANTHER" id="PTHR43501:SF1">
    <property type="entry name" value="CYTOSOL NON-SPECIFIC DIPEPTIDASE"/>
    <property type="match status" value="1"/>
</dbReference>
<dbReference type="Gene3D" id="3.40.630.10">
    <property type="entry name" value="Zn peptidases"/>
    <property type="match status" value="2"/>
</dbReference>
<evidence type="ECO:0000259" key="2">
    <source>
        <dbReference type="Pfam" id="PF07687"/>
    </source>
</evidence>
<dbReference type="AlphaFoldDB" id="A0A1I5M4L9"/>
<evidence type="ECO:0000256" key="1">
    <source>
        <dbReference type="ARBA" id="ARBA00022801"/>
    </source>
</evidence>
<evidence type="ECO:0000313" key="4">
    <source>
        <dbReference type="Proteomes" id="UP000199227"/>
    </source>
</evidence>
<reference evidence="3 4" key="1">
    <citation type="submission" date="2016-10" db="EMBL/GenBank/DDBJ databases">
        <authorList>
            <person name="de Groot N.N."/>
        </authorList>
    </citation>
    <scope>NUCLEOTIDE SEQUENCE [LARGE SCALE GENOMIC DNA]</scope>
    <source>
        <strain evidence="3 4">EP1-55-1</strain>
    </source>
</reference>
<name>A0A1I5M4L9_9BACT</name>
<accession>A0A1I5M4L9</accession>
<keyword evidence="4" id="KW-1185">Reference proteome</keyword>
<proteinExistence type="predicted"/>
<dbReference type="InterPro" id="IPR011650">
    <property type="entry name" value="Peptidase_M20_dimer"/>
</dbReference>
<dbReference type="PANTHER" id="PTHR43501">
    <property type="entry name" value="CYTOSOL NON-SPECIFIC DIPEPTIDASE"/>
    <property type="match status" value="1"/>
</dbReference>
<dbReference type="Pfam" id="PF01546">
    <property type="entry name" value="Peptidase_M20"/>
    <property type="match status" value="1"/>
</dbReference>
<dbReference type="InterPro" id="IPR001160">
    <property type="entry name" value="Peptidase_M20C"/>
</dbReference>
<dbReference type="InterPro" id="IPR002933">
    <property type="entry name" value="Peptidase_M20"/>
</dbReference>
<dbReference type="OrthoDB" id="9773892at2"/>
<dbReference type="Proteomes" id="UP000199227">
    <property type="component" value="Unassembled WGS sequence"/>
</dbReference>
<keyword evidence="1" id="KW-0378">Hydrolase</keyword>
<sequence length="426" mass="46725">MQNVIDIFKDICKIPHCSGNTKELKDFIVSFSKSFGYSVETDDAGNIMVRAKEAKVTLQAHYDMVCIGHAPNIEPIEKDGWMFAKDSSLGADNGIGVAMMLFLIQNNTKADFLFTNDEEIGLIGAEALSLSINTPYLLNLDSEELGKVYIGCAGGEDIFVKKALEWESAPEDGNWFLLESSGPGGHSGVNIADNIPNAITELCRVIYENPEMRVANIKGGERINSIPRYAEAIVWLPDGIALNNKNSYVPATPLSNRPAKILKDGKKIATELLSFAHGVREWNTSLGLPHTSINLATVKIEDEICISLSGRSMSNDTLASLTMQTVAWWELLGYSCTTDGKYPAWDPVVNEFSEKVLECCKTKVSNASYAAIHAGLECALFAQKYPNLKIASIGPTILDPHSDRERVDLDSVFKVLNIIEQVIKDI</sequence>
<dbReference type="SUPFAM" id="SSF53187">
    <property type="entry name" value="Zn-dependent exopeptidases"/>
    <property type="match status" value="1"/>
</dbReference>
<dbReference type="GO" id="GO:0070573">
    <property type="term" value="F:metallodipeptidase activity"/>
    <property type="evidence" value="ECO:0007669"/>
    <property type="project" value="TreeGrafter"/>
</dbReference>
<gene>
    <name evidence="3" type="ORF">SAMN05216234_1056</name>
</gene>
<dbReference type="EMBL" id="FOXB01000005">
    <property type="protein sequence ID" value="SFP04512.1"/>
    <property type="molecule type" value="Genomic_DNA"/>
</dbReference>
<dbReference type="GO" id="GO:0005829">
    <property type="term" value="C:cytosol"/>
    <property type="evidence" value="ECO:0007669"/>
    <property type="project" value="TreeGrafter"/>
</dbReference>
<feature type="domain" description="Peptidase M20 dimerisation" evidence="2">
    <location>
        <begin position="175"/>
        <end position="234"/>
    </location>
</feature>
<dbReference type="PRINTS" id="PR00934">
    <property type="entry name" value="XHISDIPTASE"/>
</dbReference>